<protein>
    <submittedName>
        <fullName evidence="2">NADPH-dependent FMN reductase</fullName>
    </submittedName>
</protein>
<dbReference type="InterPro" id="IPR050712">
    <property type="entry name" value="NAD(P)H-dep_reductase"/>
</dbReference>
<dbReference type="SUPFAM" id="SSF52218">
    <property type="entry name" value="Flavoproteins"/>
    <property type="match status" value="1"/>
</dbReference>
<feature type="domain" description="NADPH-dependent FMN reductase-like" evidence="1">
    <location>
        <begin position="8"/>
        <end position="162"/>
    </location>
</feature>
<dbReference type="EMBL" id="CP021361">
    <property type="protein sequence ID" value="ART50397.1"/>
    <property type="molecule type" value="Genomic_DNA"/>
</dbReference>
<accession>A0A240TZ23</accession>
<dbReference type="PANTHER" id="PTHR30543:SF21">
    <property type="entry name" value="NAD(P)H-DEPENDENT FMN REDUCTASE LOT6"/>
    <property type="match status" value="1"/>
</dbReference>
<organism evidence="2 3">
    <name type="scientific">Acidovorax carolinensis</name>
    <dbReference type="NCBI Taxonomy" id="553814"/>
    <lineage>
        <taxon>Bacteria</taxon>
        <taxon>Pseudomonadati</taxon>
        <taxon>Pseudomonadota</taxon>
        <taxon>Betaproteobacteria</taxon>
        <taxon>Burkholderiales</taxon>
        <taxon>Comamonadaceae</taxon>
        <taxon>Acidovorax</taxon>
    </lineage>
</organism>
<dbReference type="AlphaFoldDB" id="A0A240TZ23"/>
<dbReference type="KEGG" id="acin:CBP34_00200"/>
<dbReference type="Proteomes" id="UP000194432">
    <property type="component" value="Chromosome 1"/>
</dbReference>
<dbReference type="InterPro" id="IPR029039">
    <property type="entry name" value="Flavoprotein-like_sf"/>
</dbReference>
<dbReference type="Gene3D" id="3.40.50.360">
    <property type="match status" value="1"/>
</dbReference>
<gene>
    <name evidence="2" type="ORF">CBP34_00200</name>
</gene>
<dbReference type="GO" id="GO:0005829">
    <property type="term" value="C:cytosol"/>
    <property type="evidence" value="ECO:0007669"/>
    <property type="project" value="TreeGrafter"/>
</dbReference>
<keyword evidence="3" id="KW-1185">Reference proteome</keyword>
<name>A0A240TZ23_9BURK</name>
<dbReference type="GO" id="GO:0010181">
    <property type="term" value="F:FMN binding"/>
    <property type="evidence" value="ECO:0007669"/>
    <property type="project" value="TreeGrafter"/>
</dbReference>
<dbReference type="PANTHER" id="PTHR30543">
    <property type="entry name" value="CHROMATE REDUCTASE"/>
    <property type="match status" value="1"/>
</dbReference>
<evidence type="ECO:0000313" key="3">
    <source>
        <dbReference type="Proteomes" id="UP000194432"/>
    </source>
</evidence>
<dbReference type="Pfam" id="PF03358">
    <property type="entry name" value="FMN_red"/>
    <property type="match status" value="1"/>
</dbReference>
<evidence type="ECO:0000313" key="2">
    <source>
        <dbReference type="EMBL" id="ART50397.1"/>
    </source>
</evidence>
<evidence type="ECO:0000259" key="1">
    <source>
        <dbReference type="Pfam" id="PF03358"/>
    </source>
</evidence>
<reference evidence="2 3" key="1">
    <citation type="submission" date="2017-05" db="EMBL/GenBank/DDBJ databases">
        <title>Polyphasic characterization of four soil-derived phenanthrene-degrading Acidovorax strains and proposal of Acidovorax phenanthrenivorans sp. nov.</title>
        <authorList>
            <person name="Singleton D.R."/>
            <person name="Lee J."/>
            <person name="Dickey A.N."/>
            <person name="Stroud A."/>
            <person name="Scholl E.H."/>
            <person name="Wright F.A."/>
            <person name="Aitken M.D."/>
        </authorList>
    </citation>
    <scope>NUCLEOTIDE SEQUENCE [LARGE SCALE GENOMIC DNA]</scope>
    <source>
        <strain evidence="2">NA3</strain>
    </source>
</reference>
<proteinExistence type="predicted"/>
<dbReference type="GO" id="GO:0016491">
    <property type="term" value="F:oxidoreductase activity"/>
    <property type="evidence" value="ECO:0007669"/>
    <property type="project" value="InterPro"/>
</dbReference>
<sequence>MPGMHNQLLVFAGSTRQQSFNRRLAQATAAIAREAGAQVTLLELSDFDIPMYNADLEAQGTPADVLRLKQILWEHPAWVICAPEYNGSYTALLKNTIDWASSPVKGHPDWQDGTRPFRGKVAGMLSASPGALGGLRSQSHLAPLLINLECWLAPQAFALGHAGSAFDDQGALVQPAHRDRVRAVIDQVLWAAGRLHPAAG</sequence>
<dbReference type="InterPro" id="IPR005025">
    <property type="entry name" value="FMN_Rdtase-like_dom"/>
</dbReference>